<dbReference type="AlphaFoldDB" id="A0AAD5JPM3"/>
<feature type="non-terminal residue" evidence="2">
    <location>
        <position position="176"/>
    </location>
</feature>
<comment type="similarity">
    <text evidence="1">Belongs to the MT-A70-like family.</text>
</comment>
<dbReference type="PROSITE" id="PS51143">
    <property type="entry name" value="MT_A70"/>
    <property type="match status" value="1"/>
</dbReference>
<protein>
    <submittedName>
        <fullName evidence="2">MT-A70-like protein</fullName>
    </submittedName>
</protein>
<evidence type="ECO:0000256" key="1">
    <source>
        <dbReference type="PROSITE-ProRule" id="PRU00489"/>
    </source>
</evidence>
<gene>
    <name evidence="2" type="ORF">BDA99DRAFT_409521</name>
</gene>
<dbReference type="EMBL" id="JAIXMP010000038">
    <property type="protein sequence ID" value="KAI9248591.1"/>
    <property type="molecule type" value="Genomic_DNA"/>
</dbReference>
<evidence type="ECO:0000313" key="3">
    <source>
        <dbReference type="Proteomes" id="UP001209540"/>
    </source>
</evidence>
<dbReference type="GO" id="GO:0008168">
    <property type="term" value="F:methyltransferase activity"/>
    <property type="evidence" value="ECO:0007669"/>
    <property type="project" value="TreeGrafter"/>
</dbReference>
<reference evidence="2" key="2">
    <citation type="submission" date="2023-02" db="EMBL/GenBank/DDBJ databases">
        <authorList>
            <consortium name="DOE Joint Genome Institute"/>
            <person name="Mondo S.J."/>
            <person name="Chang Y."/>
            <person name="Wang Y."/>
            <person name="Ahrendt S."/>
            <person name="Andreopoulos W."/>
            <person name="Barry K."/>
            <person name="Beard J."/>
            <person name="Benny G.L."/>
            <person name="Blankenship S."/>
            <person name="Bonito G."/>
            <person name="Cuomo C."/>
            <person name="Desiro A."/>
            <person name="Gervers K.A."/>
            <person name="Hundley H."/>
            <person name="Kuo A."/>
            <person name="LaButti K."/>
            <person name="Lang B.F."/>
            <person name="Lipzen A."/>
            <person name="O'Donnell K."/>
            <person name="Pangilinan J."/>
            <person name="Reynolds N."/>
            <person name="Sandor L."/>
            <person name="Smith M.W."/>
            <person name="Tsang A."/>
            <person name="Grigoriev I.V."/>
            <person name="Stajich J.E."/>
            <person name="Spatafora J.W."/>
        </authorList>
    </citation>
    <scope>NUCLEOTIDE SEQUENCE</scope>
    <source>
        <strain evidence="2">RSA 2281</strain>
    </source>
</reference>
<feature type="non-terminal residue" evidence="2">
    <location>
        <position position="1"/>
    </location>
</feature>
<proteinExistence type="inferred from homology"/>
<dbReference type="Proteomes" id="UP001209540">
    <property type="component" value="Unassembled WGS sequence"/>
</dbReference>
<dbReference type="PANTHER" id="PTHR12829">
    <property type="entry name" value="N6-ADENOSINE-METHYLTRANSFERASE"/>
    <property type="match status" value="1"/>
</dbReference>
<comment type="caution">
    <text evidence="2">The sequence shown here is derived from an EMBL/GenBank/DDBJ whole genome shotgun (WGS) entry which is preliminary data.</text>
</comment>
<evidence type="ECO:0000313" key="2">
    <source>
        <dbReference type="EMBL" id="KAI9248591.1"/>
    </source>
</evidence>
<dbReference type="GO" id="GO:0005634">
    <property type="term" value="C:nucleus"/>
    <property type="evidence" value="ECO:0007669"/>
    <property type="project" value="TreeGrafter"/>
</dbReference>
<dbReference type="InterPro" id="IPR029063">
    <property type="entry name" value="SAM-dependent_MTases_sf"/>
</dbReference>
<name>A0AAD5JPM3_9FUNG</name>
<dbReference type="PANTHER" id="PTHR12829:SF4">
    <property type="entry name" value="N(6)-ADENINE-SPECIFIC METHYLTRANSFERASE METTL4"/>
    <property type="match status" value="1"/>
</dbReference>
<dbReference type="SUPFAM" id="SSF53335">
    <property type="entry name" value="S-adenosyl-L-methionine-dependent methyltransferases"/>
    <property type="match status" value="1"/>
</dbReference>
<dbReference type="InterPro" id="IPR007757">
    <property type="entry name" value="MT-A70-like"/>
</dbReference>
<sequence length="176" mass="20485">LIVMDPPWPNKSVRRSSKYETQDIYDLFQIPIPELLAPEGVVAVWVTNKPKFRRFIIDKLFKSWGLKEIGIWYWLKVTTENEPVIPLDSPHRKPYEQLILGIRASTSTTTTNKITTIPQQYAIVSVPCCRHSRKPPLDTLLKPYLLEDPKCLEMFARCLTPGWTSWGNECLKFQHM</sequence>
<dbReference type="Pfam" id="PF05063">
    <property type="entry name" value="MT-A70"/>
    <property type="match status" value="1"/>
</dbReference>
<reference evidence="2" key="1">
    <citation type="journal article" date="2022" name="IScience">
        <title>Evolution of zygomycete secretomes and the origins of terrestrial fungal ecologies.</title>
        <authorList>
            <person name="Chang Y."/>
            <person name="Wang Y."/>
            <person name="Mondo S."/>
            <person name="Ahrendt S."/>
            <person name="Andreopoulos W."/>
            <person name="Barry K."/>
            <person name="Beard J."/>
            <person name="Benny G.L."/>
            <person name="Blankenship S."/>
            <person name="Bonito G."/>
            <person name="Cuomo C."/>
            <person name="Desiro A."/>
            <person name="Gervers K.A."/>
            <person name="Hundley H."/>
            <person name="Kuo A."/>
            <person name="LaButti K."/>
            <person name="Lang B.F."/>
            <person name="Lipzen A."/>
            <person name="O'Donnell K."/>
            <person name="Pangilinan J."/>
            <person name="Reynolds N."/>
            <person name="Sandor L."/>
            <person name="Smith M.E."/>
            <person name="Tsang A."/>
            <person name="Grigoriev I.V."/>
            <person name="Stajich J.E."/>
            <person name="Spatafora J.W."/>
        </authorList>
    </citation>
    <scope>NUCLEOTIDE SEQUENCE</scope>
    <source>
        <strain evidence="2">RSA 2281</strain>
    </source>
</reference>
<keyword evidence="3" id="KW-1185">Reference proteome</keyword>
<accession>A0AAD5JPM3</accession>
<organism evidence="2 3">
    <name type="scientific">Phascolomyces articulosus</name>
    <dbReference type="NCBI Taxonomy" id="60185"/>
    <lineage>
        <taxon>Eukaryota</taxon>
        <taxon>Fungi</taxon>
        <taxon>Fungi incertae sedis</taxon>
        <taxon>Mucoromycota</taxon>
        <taxon>Mucoromycotina</taxon>
        <taxon>Mucoromycetes</taxon>
        <taxon>Mucorales</taxon>
        <taxon>Lichtheimiaceae</taxon>
        <taxon>Phascolomyces</taxon>
    </lineage>
</organism>